<proteinExistence type="predicted"/>
<comment type="caution">
    <text evidence="3">The sequence shown here is derived from an EMBL/GenBank/DDBJ whole genome shotgun (WGS) entry which is preliminary data.</text>
</comment>
<protein>
    <submittedName>
        <fullName evidence="3">Uncharacterized protein</fullName>
    </submittedName>
</protein>
<feature type="region of interest" description="Disordered" evidence="1">
    <location>
        <begin position="137"/>
        <end position="160"/>
    </location>
</feature>
<organism evidence="3 4">
    <name type="scientific">Exophiala bonariae</name>
    <dbReference type="NCBI Taxonomy" id="1690606"/>
    <lineage>
        <taxon>Eukaryota</taxon>
        <taxon>Fungi</taxon>
        <taxon>Dikarya</taxon>
        <taxon>Ascomycota</taxon>
        <taxon>Pezizomycotina</taxon>
        <taxon>Eurotiomycetes</taxon>
        <taxon>Chaetothyriomycetidae</taxon>
        <taxon>Chaetothyriales</taxon>
        <taxon>Herpotrichiellaceae</taxon>
        <taxon>Exophiala</taxon>
    </lineage>
</organism>
<dbReference type="GeneID" id="89969587"/>
<dbReference type="Proteomes" id="UP001358417">
    <property type="component" value="Unassembled WGS sequence"/>
</dbReference>
<feature type="chain" id="PRO_5043451785" evidence="2">
    <location>
        <begin position="16"/>
        <end position="160"/>
    </location>
</feature>
<keyword evidence="2" id="KW-0732">Signal</keyword>
<evidence type="ECO:0000313" key="4">
    <source>
        <dbReference type="Proteomes" id="UP001358417"/>
    </source>
</evidence>
<evidence type="ECO:0000313" key="3">
    <source>
        <dbReference type="EMBL" id="KAK5054476.1"/>
    </source>
</evidence>
<feature type="region of interest" description="Disordered" evidence="1">
    <location>
        <begin position="34"/>
        <end position="55"/>
    </location>
</feature>
<accession>A0AAV9NG49</accession>
<dbReference type="EMBL" id="JAVRRD010000010">
    <property type="protein sequence ID" value="KAK5054476.1"/>
    <property type="molecule type" value="Genomic_DNA"/>
</dbReference>
<dbReference type="RefSeq" id="XP_064707249.1">
    <property type="nucleotide sequence ID" value="XM_064844991.1"/>
</dbReference>
<gene>
    <name evidence="3" type="ORF">LTR84_001367</name>
</gene>
<name>A0AAV9NG49_9EURO</name>
<reference evidence="3 4" key="1">
    <citation type="submission" date="2023-08" db="EMBL/GenBank/DDBJ databases">
        <title>Black Yeasts Isolated from many extreme environments.</title>
        <authorList>
            <person name="Coleine C."/>
            <person name="Stajich J.E."/>
            <person name="Selbmann L."/>
        </authorList>
    </citation>
    <scope>NUCLEOTIDE SEQUENCE [LARGE SCALE GENOMIC DNA]</scope>
    <source>
        <strain evidence="3 4">CCFEE 5792</strain>
    </source>
</reference>
<evidence type="ECO:0000256" key="1">
    <source>
        <dbReference type="SAM" id="MobiDB-lite"/>
    </source>
</evidence>
<dbReference type="AlphaFoldDB" id="A0AAV9NG49"/>
<sequence>MRWLHIPSAFLTAVALNVVKRVVPTSSRELAQSEEAQATAVGAKQPVGTGKGNSHRATLQAEYHPVTASANTSHGSKHLLNINLPVNSGIPWIDTIHLSSEFAELLQYIKINVHARNLSPTSLYSKATQITKELPELRPPEDWHSPAMPPTASLNGQPAH</sequence>
<evidence type="ECO:0000256" key="2">
    <source>
        <dbReference type="SAM" id="SignalP"/>
    </source>
</evidence>
<feature type="signal peptide" evidence="2">
    <location>
        <begin position="1"/>
        <end position="15"/>
    </location>
</feature>
<keyword evidence="4" id="KW-1185">Reference proteome</keyword>